<dbReference type="SUPFAM" id="SSF88723">
    <property type="entry name" value="PIN domain-like"/>
    <property type="match status" value="1"/>
</dbReference>
<dbReference type="GO" id="GO:0003677">
    <property type="term" value="F:DNA binding"/>
    <property type="evidence" value="ECO:0007669"/>
    <property type="project" value="UniProtKB-KW"/>
</dbReference>
<comment type="caution">
    <text evidence="1">The sequence shown here is derived from an EMBL/GenBank/DDBJ whole genome shotgun (WGS) entry which is preliminary data.</text>
</comment>
<protein>
    <submittedName>
        <fullName evidence="1">DNA-binding protein</fullName>
    </submittedName>
</protein>
<proteinExistence type="predicted"/>
<dbReference type="Proteomes" id="UP000758701">
    <property type="component" value="Unassembled WGS sequence"/>
</dbReference>
<gene>
    <name evidence="1" type="ORF">KVH32_20400</name>
</gene>
<dbReference type="Gene3D" id="3.40.50.1010">
    <property type="entry name" value="5'-nuclease"/>
    <property type="match status" value="1"/>
</dbReference>
<keyword evidence="1" id="KW-0238">DNA-binding</keyword>
<reference evidence="1 2" key="1">
    <citation type="submission" date="2021-06" db="EMBL/GenBank/DDBJ databases">
        <title>Ecological speciation of a Streptomyces species isolated from different habitats and geographic origins.</title>
        <authorList>
            <person name="Wang J."/>
        </authorList>
    </citation>
    <scope>NUCLEOTIDE SEQUENCE [LARGE SCALE GENOMIC DNA]</scope>
    <source>
        <strain evidence="1 2">FXJ8.012</strain>
    </source>
</reference>
<name>A0ABS7W6A2_STROV</name>
<dbReference type="InterPro" id="IPR029060">
    <property type="entry name" value="PIN-like_dom_sf"/>
</dbReference>
<keyword evidence="2" id="KW-1185">Reference proteome</keyword>
<accession>A0ABS7W6A2</accession>
<dbReference type="RefSeq" id="WP_224287811.1">
    <property type="nucleotide sequence ID" value="NZ_JAHSST010000007.1"/>
</dbReference>
<dbReference type="EMBL" id="JAHSTP010000007">
    <property type="protein sequence ID" value="MBZ6153501.1"/>
    <property type="molecule type" value="Genomic_DNA"/>
</dbReference>
<evidence type="ECO:0000313" key="2">
    <source>
        <dbReference type="Proteomes" id="UP000758701"/>
    </source>
</evidence>
<evidence type="ECO:0000313" key="1">
    <source>
        <dbReference type="EMBL" id="MBZ6153501.1"/>
    </source>
</evidence>
<sequence length="133" mass="14546">MSEHIETVVLDSEGLSAWIAQDRKLLAMLRVFHDMGADLAIGANTIVEVSHSRTDMSRLNWVLSRVKVEPVTEQAAKAAAKLLKDAGLHGHKYASDATFAEVALRQPKPVALLTSDSDDMTRICGNQVRIIPL</sequence>
<organism evidence="1 2">
    <name type="scientific">Streptomyces olivaceus</name>
    <dbReference type="NCBI Taxonomy" id="47716"/>
    <lineage>
        <taxon>Bacteria</taxon>
        <taxon>Bacillati</taxon>
        <taxon>Actinomycetota</taxon>
        <taxon>Actinomycetes</taxon>
        <taxon>Kitasatosporales</taxon>
        <taxon>Streptomycetaceae</taxon>
        <taxon>Streptomyces</taxon>
    </lineage>
</organism>